<gene>
    <name evidence="2" type="primary">lpqS</name>
    <name evidence="2" type="ORF">SHTP_0651</name>
</gene>
<keyword evidence="2" id="KW-0449">Lipoprotein</keyword>
<dbReference type="Pfam" id="PF26327">
    <property type="entry name" value="LpqS"/>
    <property type="match status" value="1"/>
</dbReference>
<dbReference type="AlphaFoldDB" id="A0A1B4XYW8"/>
<dbReference type="Proteomes" id="UP000218067">
    <property type="component" value="Chromosome"/>
</dbReference>
<dbReference type="InterPro" id="IPR058714">
    <property type="entry name" value="LpqS"/>
</dbReference>
<evidence type="ECO:0000313" key="3">
    <source>
        <dbReference type="Proteomes" id="UP000218067"/>
    </source>
</evidence>
<dbReference type="EMBL" id="AP017624">
    <property type="protein sequence ID" value="BAV40001.1"/>
    <property type="molecule type" value="Genomic_DNA"/>
</dbReference>
<organism evidence="2 3">
    <name type="scientific">Mycobacterium ulcerans subsp. shinshuense</name>
    <dbReference type="NCBI Taxonomy" id="1124626"/>
    <lineage>
        <taxon>Bacteria</taxon>
        <taxon>Bacillati</taxon>
        <taxon>Actinomycetota</taxon>
        <taxon>Actinomycetes</taxon>
        <taxon>Mycobacteriales</taxon>
        <taxon>Mycobacteriaceae</taxon>
        <taxon>Mycobacterium</taxon>
        <taxon>Mycobacterium ulcerans group</taxon>
    </lineage>
</organism>
<reference evidence="2 3" key="1">
    <citation type="submission" date="2016-08" db="EMBL/GenBank/DDBJ databases">
        <title>Complete genome sequence of Mycobacterium shinshuense, a subspecies of M. ulcerans.</title>
        <authorList>
            <person name="Yoshida M."/>
            <person name="Ogura Y."/>
            <person name="Hayashi T."/>
            <person name="Hoshino Y."/>
        </authorList>
    </citation>
    <scope>NUCLEOTIDE SEQUENCE [LARGE SCALE GENOMIC DNA]</scope>
    <source>
        <strain evidence="3">ATCC 33728</strain>
    </source>
</reference>
<evidence type="ECO:0000313" key="2">
    <source>
        <dbReference type="EMBL" id="BAV40001.1"/>
    </source>
</evidence>
<accession>A0A1B4XYW8</accession>
<feature type="signal peptide" evidence="1">
    <location>
        <begin position="1"/>
        <end position="29"/>
    </location>
</feature>
<feature type="chain" id="PRO_5008572724" evidence="1">
    <location>
        <begin position="30"/>
        <end position="138"/>
    </location>
</feature>
<proteinExistence type="predicted"/>
<name>A0A1B4XYW8_MYCUL</name>
<evidence type="ECO:0000256" key="1">
    <source>
        <dbReference type="SAM" id="SignalP"/>
    </source>
</evidence>
<sequence length="138" mass="14706">MSRMKGRRVVWTRSAIVALALAWAATVVAAQCWLPQVHLQPAHSDHPLATSVGSEFVLSADHAHLVDNSTPPCPEQFATAVLPRTATMSFESAPVAAAAGIPGILTYLVVPAGRGPPSVPVYVRAGQDLLTRYCRARR</sequence>
<protein>
    <submittedName>
        <fullName evidence="2">Lipoprotein</fullName>
    </submittedName>
</protein>
<keyword evidence="1" id="KW-0732">Signal</keyword>